<dbReference type="GO" id="GO:0016226">
    <property type="term" value="P:iron-sulfur cluster assembly"/>
    <property type="evidence" value="ECO:0007669"/>
    <property type="project" value="TreeGrafter"/>
</dbReference>
<feature type="domain" description="Fe-S metabolism associated" evidence="6">
    <location>
        <begin position="75"/>
        <end position="194"/>
    </location>
</feature>
<evidence type="ECO:0000256" key="5">
    <source>
        <dbReference type="SAM" id="MobiDB-lite"/>
    </source>
</evidence>
<accession>A0A328D1S9</accession>
<evidence type="ECO:0000256" key="3">
    <source>
        <dbReference type="ARBA" id="ARBA00022640"/>
    </source>
</evidence>
<dbReference type="Gene3D" id="3.30.300.90">
    <property type="entry name" value="BolA-like"/>
    <property type="match status" value="1"/>
</dbReference>
<dbReference type="Pfam" id="PF02657">
    <property type="entry name" value="SufE"/>
    <property type="match status" value="1"/>
</dbReference>
<dbReference type="InterPro" id="IPR003808">
    <property type="entry name" value="Fe-S_metab-assoc_dom"/>
</dbReference>
<reference evidence="7 8" key="1">
    <citation type="submission" date="2018-06" db="EMBL/GenBank/DDBJ databases">
        <title>The Genome of Cuscuta australis (Dodder) Provides Insight into the Evolution of Plant Parasitism.</title>
        <authorList>
            <person name="Liu H."/>
        </authorList>
    </citation>
    <scope>NUCLEOTIDE SEQUENCE [LARGE SCALE GENOMIC DNA]</scope>
    <source>
        <strain evidence="8">cv. Yunnan</strain>
        <tissue evidence="7">Vines</tissue>
    </source>
</reference>
<organism evidence="7 8">
    <name type="scientific">Cuscuta australis</name>
    <dbReference type="NCBI Taxonomy" id="267555"/>
    <lineage>
        <taxon>Eukaryota</taxon>
        <taxon>Viridiplantae</taxon>
        <taxon>Streptophyta</taxon>
        <taxon>Embryophyta</taxon>
        <taxon>Tracheophyta</taxon>
        <taxon>Spermatophyta</taxon>
        <taxon>Magnoliopsida</taxon>
        <taxon>eudicotyledons</taxon>
        <taxon>Gunneridae</taxon>
        <taxon>Pentapetalae</taxon>
        <taxon>asterids</taxon>
        <taxon>lamiids</taxon>
        <taxon>Solanales</taxon>
        <taxon>Convolvulaceae</taxon>
        <taxon>Cuscuteae</taxon>
        <taxon>Cuscuta</taxon>
        <taxon>Cuscuta subgen. Grammica</taxon>
        <taxon>Cuscuta sect. Cleistogrammica</taxon>
    </lineage>
</organism>
<gene>
    <name evidence="7" type="ORF">DM860_014796</name>
</gene>
<dbReference type="Pfam" id="PF01722">
    <property type="entry name" value="BolA"/>
    <property type="match status" value="1"/>
</dbReference>
<feature type="compositionally biased region" description="Basic and acidic residues" evidence="5">
    <location>
        <begin position="278"/>
        <end position="299"/>
    </location>
</feature>
<feature type="compositionally biased region" description="Polar residues" evidence="5">
    <location>
        <begin position="265"/>
        <end position="277"/>
    </location>
</feature>
<dbReference type="SUPFAM" id="SSF82649">
    <property type="entry name" value="SufE/NifU"/>
    <property type="match status" value="1"/>
</dbReference>
<dbReference type="Proteomes" id="UP000249390">
    <property type="component" value="Unassembled WGS sequence"/>
</dbReference>
<evidence type="ECO:0000256" key="1">
    <source>
        <dbReference type="ARBA" id="ARBA00004229"/>
    </source>
</evidence>
<feature type="compositionally biased region" description="Polar residues" evidence="5">
    <location>
        <begin position="210"/>
        <end position="229"/>
    </location>
</feature>
<dbReference type="GO" id="GO:0009507">
    <property type="term" value="C:chloroplast"/>
    <property type="evidence" value="ECO:0007669"/>
    <property type="project" value="UniProtKB-SubCell"/>
</dbReference>
<dbReference type="EMBL" id="NQVE01000204">
    <property type="protein sequence ID" value="RAL38970.1"/>
    <property type="molecule type" value="Genomic_DNA"/>
</dbReference>
<dbReference type="PANTHER" id="PTHR46230">
    <property type="match status" value="1"/>
</dbReference>
<name>A0A328D1S9_9ASTE</name>
<dbReference type="SUPFAM" id="SSF82657">
    <property type="entry name" value="BolA-like"/>
    <property type="match status" value="1"/>
</dbReference>
<keyword evidence="4" id="KW-0809">Transit peptide</keyword>
<dbReference type="AlphaFoldDB" id="A0A328D1S9"/>
<feature type="region of interest" description="Disordered" evidence="5">
    <location>
        <begin position="210"/>
        <end position="249"/>
    </location>
</feature>
<keyword evidence="8" id="KW-1185">Reference proteome</keyword>
<feature type="region of interest" description="Disordered" evidence="5">
    <location>
        <begin position="46"/>
        <end position="65"/>
    </location>
</feature>
<proteinExistence type="predicted"/>
<protein>
    <recommendedName>
        <fullName evidence="6">Fe-S metabolism associated domain-containing protein</fullName>
    </recommendedName>
</protein>
<dbReference type="Gene3D" id="3.90.1010.10">
    <property type="match status" value="1"/>
</dbReference>
<dbReference type="InterPro" id="IPR036065">
    <property type="entry name" value="BolA-like_sf"/>
</dbReference>
<feature type="region of interest" description="Disordered" evidence="5">
    <location>
        <begin position="261"/>
        <end position="299"/>
    </location>
</feature>
<evidence type="ECO:0000259" key="6">
    <source>
        <dbReference type="Pfam" id="PF02657"/>
    </source>
</evidence>
<keyword evidence="3" id="KW-0934">Plastid</keyword>
<evidence type="ECO:0000313" key="8">
    <source>
        <dbReference type="Proteomes" id="UP000249390"/>
    </source>
</evidence>
<comment type="subcellular location">
    <subcellularLocation>
        <location evidence="1">Plastid</location>
        <location evidence="1">Chloroplast</location>
    </subcellularLocation>
</comment>
<comment type="caution">
    <text evidence="7">The sequence shown here is derived from an EMBL/GenBank/DDBJ whole genome shotgun (WGS) entry which is preliminary data.</text>
</comment>
<evidence type="ECO:0000313" key="7">
    <source>
        <dbReference type="EMBL" id="RAL38970.1"/>
    </source>
</evidence>
<sequence>MSYATKIPNPLFCKPFLKIFNSKTSSATSGKFIFVKRVTFQSIPTKPISAIPTGPSSPSNPGDDDLPQKLKEIVKLFQAVEQPKAKYEQLMFYGRNLKPMDAQYKTAENKVHGCISQVWIRAYLDENKCVVFEADSDTVLTKGLAALLVQGLSGCSAEKISRVSPNFMVRLGLQQSLTQSRSNGLLNMLKLMQRKAQMCVEAEKAGSFSHNEGASKLTEGSNLGVTNDNGDPDFKSRVSSGETKGSDIKAVSDDSVYHFEGVSKPTETSNLGVTKNDGSPDLKTKVSTEETDGSDSKAVSHDNVVLGSRGMRIRDRLERELSPSELHVEDVSYQHAGHAGIRGTGGGETHFNVTAVSEKFEGKSLVKRHRLIYDLLQEELRSGLHALSIVAKTPSELIFM</sequence>
<dbReference type="InterPro" id="IPR002634">
    <property type="entry name" value="BolA"/>
</dbReference>
<evidence type="ECO:0000256" key="4">
    <source>
        <dbReference type="ARBA" id="ARBA00022946"/>
    </source>
</evidence>
<evidence type="ECO:0000256" key="2">
    <source>
        <dbReference type="ARBA" id="ARBA00022528"/>
    </source>
</evidence>
<dbReference type="FunFam" id="3.30.300.90:FF:000004">
    <property type="entry name" value="SufE-like protein, chloroplastic"/>
    <property type="match status" value="1"/>
</dbReference>
<dbReference type="PANTHER" id="PTHR46230:SF3">
    <property type="entry name" value="SUFE-LIKE PROTEIN 1, CHLOROPLASTIC_MITOCHONDRIAL"/>
    <property type="match status" value="1"/>
</dbReference>
<keyword evidence="2" id="KW-0150">Chloroplast</keyword>